<comment type="similarity">
    <text evidence="10">Belongs to the NqrB/RnfD family.</text>
</comment>
<keyword evidence="5 10" id="KW-0812">Transmembrane</keyword>
<evidence type="ECO:0000256" key="3">
    <source>
        <dbReference type="ARBA" id="ARBA00022630"/>
    </source>
</evidence>
<evidence type="ECO:0000256" key="8">
    <source>
        <dbReference type="ARBA" id="ARBA00022989"/>
    </source>
</evidence>
<keyword evidence="6 10" id="KW-1278">Translocase</keyword>
<evidence type="ECO:0000256" key="10">
    <source>
        <dbReference type="HAMAP-Rule" id="MF_00462"/>
    </source>
</evidence>
<keyword evidence="7 10" id="KW-0249">Electron transport</keyword>
<feature type="transmembrane region" description="Helical" evidence="10">
    <location>
        <begin position="96"/>
        <end position="114"/>
    </location>
</feature>
<sequence length="340" mass="36897">MTPLKIELKTSPHLKQSGSVEQIMRHVTYALLPICAFSVYHFGISALALMITTVVTCVLTESLFAKLSGKRSSVSDFSAVITGLLLALTLPPSFPLWMAALSGFIGIALAKVMFGGMGYNLFNPALVGRAFAQAAFPVSVSTWTVPGHPDRFTEFLPSTLAMPFTTPAPVDAWTTATPLAQWKFEGVHVETWSLFTGMTPGSVGETSAILILLCGLYLIARGMMNWRIPAAVLGSAFVTASVFYWMDPTFYPTPWFVLLSGGMMLGAMFMASDMIASPITRSGIWIYGILIGFLAVIIRFFGGLPEGIMYAILLGNAMAPLIERITQPRPYGTRKRRDAV</sequence>
<dbReference type="NCBIfam" id="TIGR01946">
    <property type="entry name" value="rnfD"/>
    <property type="match status" value="1"/>
</dbReference>
<evidence type="ECO:0000256" key="1">
    <source>
        <dbReference type="ARBA" id="ARBA00022448"/>
    </source>
</evidence>
<evidence type="ECO:0000256" key="2">
    <source>
        <dbReference type="ARBA" id="ARBA00022553"/>
    </source>
</evidence>
<keyword evidence="10" id="KW-1003">Cell membrane</keyword>
<keyword evidence="9 10" id="KW-0472">Membrane</keyword>
<comment type="subunit">
    <text evidence="10">The complex is composed of six subunits: RnfA, RnfB, RnfC, RnfD, RnfE and RnfG.</text>
</comment>
<evidence type="ECO:0000313" key="11">
    <source>
        <dbReference type="EMBL" id="SEP91667.1"/>
    </source>
</evidence>
<keyword evidence="10" id="KW-0997">Cell inner membrane</keyword>
<gene>
    <name evidence="10" type="primary">rnfD</name>
    <name evidence="11" type="ORF">SAMN05421693_11065</name>
</gene>
<dbReference type="STRING" id="867345.SAMN05421693_11065"/>
<comment type="cofactor">
    <cofactor evidence="10">
        <name>FMN</name>
        <dbReference type="ChEBI" id="CHEBI:58210"/>
    </cofactor>
</comment>
<evidence type="ECO:0000256" key="5">
    <source>
        <dbReference type="ARBA" id="ARBA00022692"/>
    </source>
</evidence>
<proteinExistence type="inferred from homology"/>
<dbReference type="RefSeq" id="WP_090205635.1">
    <property type="nucleotide sequence ID" value="NZ_FOFO01000010.1"/>
</dbReference>
<feature type="transmembrane region" description="Helical" evidence="10">
    <location>
        <begin position="308"/>
        <end position="326"/>
    </location>
</feature>
<dbReference type="PANTHER" id="PTHR30578:SF0">
    <property type="entry name" value="ION-TRANSLOCATING OXIDOREDUCTASE COMPLEX SUBUNIT D"/>
    <property type="match status" value="1"/>
</dbReference>
<evidence type="ECO:0000256" key="4">
    <source>
        <dbReference type="ARBA" id="ARBA00022643"/>
    </source>
</evidence>
<evidence type="ECO:0000313" key="12">
    <source>
        <dbReference type="Proteomes" id="UP000199496"/>
    </source>
</evidence>
<dbReference type="GO" id="GO:0022900">
    <property type="term" value="P:electron transport chain"/>
    <property type="evidence" value="ECO:0007669"/>
    <property type="project" value="UniProtKB-UniRule"/>
</dbReference>
<evidence type="ECO:0000256" key="7">
    <source>
        <dbReference type="ARBA" id="ARBA00022982"/>
    </source>
</evidence>
<feature type="transmembrane region" description="Helical" evidence="10">
    <location>
        <begin position="126"/>
        <end position="145"/>
    </location>
</feature>
<keyword evidence="4 10" id="KW-0288">FMN</keyword>
<accession>A0A1H9BS67</accession>
<dbReference type="AlphaFoldDB" id="A0A1H9BS67"/>
<dbReference type="HAMAP" id="MF_00462">
    <property type="entry name" value="RsxD_RnfD"/>
    <property type="match status" value="1"/>
</dbReference>
<feature type="transmembrane region" description="Helical" evidence="10">
    <location>
        <begin position="202"/>
        <end position="219"/>
    </location>
</feature>
<dbReference type="InterPro" id="IPR004338">
    <property type="entry name" value="NqrB/RnfD"/>
</dbReference>
<feature type="transmembrane region" description="Helical" evidence="10">
    <location>
        <begin position="252"/>
        <end position="272"/>
    </location>
</feature>
<dbReference type="EMBL" id="FOFO01000010">
    <property type="protein sequence ID" value="SEP91667.1"/>
    <property type="molecule type" value="Genomic_DNA"/>
</dbReference>
<dbReference type="InterPro" id="IPR011303">
    <property type="entry name" value="RnfD_bac"/>
</dbReference>
<organism evidence="11 12">
    <name type="scientific">Ectothiorhodospira magna</name>
    <dbReference type="NCBI Taxonomy" id="867345"/>
    <lineage>
        <taxon>Bacteria</taxon>
        <taxon>Pseudomonadati</taxon>
        <taxon>Pseudomonadota</taxon>
        <taxon>Gammaproteobacteria</taxon>
        <taxon>Chromatiales</taxon>
        <taxon>Ectothiorhodospiraceae</taxon>
        <taxon>Ectothiorhodospira</taxon>
    </lineage>
</organism>
<feature type="transmembrane region" description="Helical" evidence="10">
    <location>
        <begin position="226"/>
        <end position="246"/>
    </location>
</feature>
<protein>
    <recommendedName>
        <fullName evidence="10">Ion-translocating oxidoreductase complex subunit D</fullName>
        <ecNumber evidence="10">7.-.-.-</ecNumber>
    </recommendedName>
    <alternativeName>
        <fullName evidence="10">Rnf electron transport complex subunit D</fullName>
    </alternativeName>
</protein>
<evidence type="ECO:0000256" key="9">
    <source>
        <dbReference type="ARBA" id="ARBA00023136"/>
    </source>
</evidence>
<dbReference type="Pfam" id="PF03116">
    <property type="entry name" value="NQR2_RnfD_RnfE"/>
    <property type="match status" value="1"/>
</dbReference>
<name>A0A1H9BS67_9GAMM</name>
<feature type="transmembrane region" description="Helical" evidence="10">
    <location>
        <begin position="72"/>
        <end position="90"/>
    </location>
</feature>
<feature type="transmembrane region" description="Helical" evidence="10">
    <location>
        <begin position="39"/>
        <end position="60"/>
    </location>
</feature>
<dbReference type="GO" id="GO:0055085">
    <property type="term" value="P:transmembrane transport"/>
    <property type="evidence" value="ECO:0007669"/>
    <property type="project" value="InterPro"/>
</dbReference>
<keyword evidence="1 10" id="KW-0813">Transport</keyword>
<dbReference type="EC" id="7.-.-.-" evidence="10"/>
<keyword evidence="12" id="KW-1185">Reference proteome</keyword>
<reference evidence="11 12" key="1">
    <citation type="submission" date="2016-10" db="EMBL/GenBank/DDBJ databases">
        <authorList>
            <person name="de Groot N.N."/>
        </authorList>
    </citation>
    <scope>NUCLEOTIDE SEQUENCE [LARGE SCALE GENOMIC DNA]</scope>
    <source>
        <strain evidence="11 12">B7-7</strain>
    </source>
</reference>
<comment type="function">
    <text evidence="10">Part of a membrane-bound complex that couples electron transfer with translocation of ions across the membrane.</text>
</comment>
<comment type="subcellular location">
    <subcellularLocation>
        <location evidence="10">Cell inner membrane</location>
        <topology evidence="10">Multi-pass membrane protein</topology>
    </subcellularLocation>
</comment>
<keyword evidence="3 10" id="KW-0285">Flavoprotein</keyword>
<keyword evidence="8 10" id="KW-1133">Transmembrane helix</keyword>
<feature type="modified residue" description="FMN phosphoryl threonine" evidence="10">
    <location>
        <position position="177"/>
    </location>
</feature>
<dbReference type="GO" id="GO:0005886">
    <property type="term" value="C:plasma membrane"/>
    <property type="evidence" value="ECO:0007669"/>
    <property type="project" value="UniProtKB-SubCell"/>
</dbReference>
<feature type="transmembrane region" description="Helical" evidence="10">
    <location>
        <begin position="284"/>
        <end position="302"/>
    </location>
</feature>
<keyword evidence="2 10" id="KW-0597">Phosphoprotein</keyword>
<evidence type="ECO:0000256" key="6">
    <source>
        <dbReference type="ARBA" id="ARBA00022967"/>
    </source>
</evidence>
<dbReference type="Proteomes" id="UP000199496">
    <property type="component" value="Unassembled WGS sequence"/>
</dbReference>
<dbReference type="OrthoDB" id="9776359at2"/>
<dbReference type="PANTHER" id="PTHR30578">
    <property type="entry name" value="ELECTRON TRANSPORT COMPLEX PROTEIN RNFD"/>
    <property type="match status" value="1"/>
</dbReference>